<accession>A0ABV6BVV6</accession>
<reference evidence="1 2" key="1">
    <citation type="submission" date="2024-09" db="EMBL/GenBank/DDBJ databases">
        <authorList>
            <person name="Sun Q."/>
            <person name="Mori K."/>
        </authorList>
    </citation>
    <scope>NUCLEOTIDE SEQUENCE [LARGE SCALE GENOMIC DNA]</scope>
    <source>
        <strain evidence="1 2">CGMCC 1.12926</strain>
    </source>
</reference>
<evidence type="ECO:0008006" key="3">
    <source>
        <dbReference type="Google" id="ProtNLM"/>
    </source>
</evidence>
<organism evidence="1 2">
    <name type="scientific">Flavobacterium procerum</name>
    <dbReference type="NCBI Taxonomy" id="1455569"/>
    <lineage>
        <taxon>Bacteria</taxon>
        <taxon>Pseudomonadati</taxon>
        <taxon>Bacteroidota</taxon>
        <taxon>Flavobacteriia</taxon>
        <taxon>Flavobacteriales</taxon>
        <taxon>Flavobacteriaceae</taxon>
        <taxon>Flavobacterium</taxon>
    </lineage>
</organism>
<proteinExistence type="predicted"/>
<dbReference type="Proteomes" id="UP001589734">
    <property type="component" value="Unassembled WGS sequence"/>
</dbReference>
<evidence type="ECO:0000313" key="2">
    <source>
        <dbReference type="Proteomes" id="UP001589734"/>
    </source>
</evidence>
<protein>
    <recommendedName>
        <fullName evidence="3">Lipoprotein</fullName>
    </recommendedName>
</protein>
<name>A0ABV6BVV6_9FLAO</name>
<dbReference type="EMBL" id="JBHLYW010000009">
    <property type="protein sequence ID" value="MFC0078164.1"/>
    <property type="molecule type" value="Genomic_DNA"/>
</dbReference>
<dbReference type="PROSITE" id="PS51257">
    <property type="entry name" value="PROKAR_LIPOPROTEIN"/>
    <property type="match status" value="1"/>
</dbReference>
<dbReference type="RefSeq" id="WP_379682209.1">
    <property type="nucleotide sequence ID" value="NZ_JBHLYW010000009.1"/>
</dbReference>
<keyword evidence="2" id="KW-1185">Reference proteome</keyword>
<gene>
    <name evidence="1" type="ORF">ACFFLS_14015</name>
</gene>
<evidence type="ECO:0000313" key="1">
    <source>
        <dbReference type="EMBL" id="MFC0078164.1"/>
    </source>
</evidence>
<comment type="caution">
    <text evidence="1">The sequence shown here is derived from an EMBL/GenBank/DDBJ whole genome shotgun (WGS) entry which is preliminary data.</text>
</comment>
<sequence>MKKSLLLLTSIFVISCGENKKEPLNKDIPEIEVSTAKEETSENDLEKFRVIFENKIVVLLNKKGTNPKTNDVNFQSYIDEKNVEFIPMFTSKDKVLESTGGVVLGNQMVLDGFLFLSQKNPGIKVLRINPSLSDDTYVNIDELQKYFAKEIAQKTKELKINLE</sequence>